<keyword evidence="2" id="KW-0808">Transferase</keyword>
<reference evidence="5" key="1">
    <citation type="submission" date="2017-09" db="EMBL/GenBank/DDBJ databases">
        <title>Depth-based differentiation of microbial function through sediment-hosted aquifers and enrichment of novel symbionts in the deep terrestrial subsurface.</title>
        <authorList>
            <person name="Probst A.J."/>
            <person name="Ladd B."/>
            <person name="Jarett J.K."/>
            <person name="Geller-Mcgrath D.E."/>
            <person name="Sieber C.M.K."/>
            <person name="Emerson J.B."/>
            <person name="Anantharaman K."/>
            <person name="Thomas B.C."/>
            <person name="Malmstrom R."/>
            <person name="Stieglmeier M."/>
            <person name="Klingl A."/>
            <person name="Woyke T."/>
            <person name="Ryan C.M."/>
            <person name="Banfield J.F."/>
        </authorList>
    </citation>
    <scope>NUCLEOTIDE SEQUENCE [LARGE SCALE GENOMIC DNA]</scope>
</reference>
<sequence length="262" mass="28341">MIGVITGSGLYKLKDLELKEEKTITTPFGEAEVSLGSIDGKDVAFIARHGRNHELLPNMINYRANIFALKETGVCAIIATSVMGVVDRLLGLGRVILFDDLYFPENRLPNGEICTMFTAPGGPERAHYIFSSPFSSYIRGLAAKAAADLNINHLDGGTYGHVNGPRFNSKAEIRSLQSARVTAISQTCGPEAVLSGELEIPYQLIGFGVDYANGVSPKPTPIEVLDSNLSLAATVLPKLIKHTIQSLNLDEIGFDGILYKFE</sequence>
<dbReference type="RefSeq" id="WP_286678397.1">
    <property type="nucleotide sequence ID" value="NZ_MNXI01000080.1"/>
</dbReference>
<dbReference type="InterPro" id="IPR035994">
    <property type="entry name" value="Nucleoside_phosphorylase_sf"/>
</dbReference>
<keyword evidence="1" id="KW-0328">Glycosyltransferase</keyword>
<dbReference type="InterPro" id="IPR010044">
    <property type="entry name" value="MTAP"/>
</dbReference>
<organism evidence="4 5">
    <name type="scientific">Candidatus Aquicultor secundus</name>
    <dbReference type="NCBI Taxonomy" id="1973895"/>
    <lineage>
        <taxon>Bacteria</taxon>
        <taxon>Bacillati</taxon>
        <taxon>Actinomycetota</taxon>
        <taxon>Candidatus Aquicultoria</taxon>
        <taxon>Candidatus Aquicultorales</taxon>
        <taxon>Candidatus Aquicultoraceae</taxon>
        <taxon>Candidatus Aquicultor</taxon>
    </lineage>
</organism>
<dbReference type="CDD" id="cd09010">
    <property type="entry name" value="MTAP_SsMTAPII_like_MTIP"/>
    <property type="match status" value="1"/>
</dbReference>
<proteinExistence type="predicted"/>
<dbReference type="AlphaFoldDB" id="A0A2M7T7U5"/>
<evidence type="ECO:0000259" key="3">
    <source>
        <dbReference type="Pfam" id="PF01048"/>
    </source>
</evidence>
<protein>
    <submittedName>
        <fullName evidence="4">Phosphorylase</fullName>
    </submittedName>
</protein>
<evidence type="ECO:0000313" key="4">
    <source>
        <dbReference type="EMBL" id="PIZ38608.1"/>
    </source>
</evidence>
<dbReference type="EMBL" id="PFNG01000143">
    <property type="protein sequence ID" value="PIZ38608.1"/>
    <property type="molecule type" value="Genomic_DNA"/>
</dbReference>
<dbReference type="InterPro" id="IPR000845">
    <property type="entry name" value="Nucleoside_phosphorylase_d"/>
</dbReference>
<evidence type="ECO:0000256" key="2">
    <source>
        <dbReference type="ARBA" id="ARBA00022679"/>
    </source>
</evidence>
<dbReference type="PANTHER" id="PTHR42679:SF2">
    <property type="entry name" value="S-METHYL-5'-THIOADENOSINE PHOSPHORYLASE"/>
    <property type="match status" value="1"/>
</dbReference>
<evidence type="ECO:0000313" key="5">
    <source>
        <dbReference type="Proteomes" id="UP000230956"/>
    </source>
</evidence>
<dbReference type="Proteomes" id="UP000230956">
    <property type="component" value="Unassembled WGS sequence"/>
</dbReference>
<accession>A0A2M7T7U5</accession>
<comment type="caution">
    <text evidence="4">The sequence shown here is derived from an EMBL/GenBank/DDBJ whole genome shotgun (WGS) entry which is preliminary data.</text>
</comment>
<dbReference type="Pfam" id="PF01048">
    <property type="entry name" value="PNP_UDP_1"/>
    <property type="match status" value="1"/>
</dbReference>
<dbReference type="GO" id="GO:0017061">
    <property type="term" value="F:S-methyl-5-thioadenosine phosphorylase activity"/>
    <property type="evidence" value="ECO:0007669"/>
    <property type="project" value="InterPro"/>
</dbReference>
<dbReference type="GO" id="GO:0019509">
    <property type="term" value="P:L-methionine salvage from methylthioadenosine"/>
    <property type="evidence" value="ECO:0007669"/>
    <property type="project" value="TreeGrafter"/>
</dbReference>
<dbReference type="GO" id="GO:0009116">
    <property type="term" value="P:nucleoside metabolic process"/>
    <property type="evidence" value="ECO:0007669"/>
    <property type="project" value="InterPro"/>
</dbReference>
<dbReference type="Gene3D" id="3.40.50.1580">
    <property type="entry name" value="Nucleoside phosphorylase domain"/>
    <property type="match status" value="1"/>
</dbReference>
<gene>
    <name evidence="4" type="ORF">COY37_05915</name>
</gene>
<dbReference type="SUPFAM" id="SSF53167">
    <property type="entry name" value="Purine and uridine phosphorylases"/>
    <property type="match status" value="1"/>
</dbReference>
<feature type="domain" description="Nucleoside phosphorylase" evidence="3">
    <location>
        <begin position="2"/>
        <end position="244"/>
    </location>
</feature>
<evidence type="ECO:0000256" key="1">
    <source>
        <dbReference type="ARBA" id="ARBA00022676"/>
    </source>
</evidence>
<dbReference type="PANTHER" id="PTHR42679">
    <property type="entry name" value="S-METHYL-5'-THIOADENOSINE PHOSPHORYLASE"/>
    <property type="match status" value="1"/>
</dbReference>
<name>A0A2M7T7U5_9ACTN</name>
<dbReference type="GO" id="GO:0005829">
    <property type="term" value="C:cytosol"/>
    <property type="evidence" value="ECO:0007669"/>
    <property type="project" value="TreeGrafter"/>
</dbReference>